<evidence type="ECO:0000256" key="6">
    <source>
        <dbReference type="ARBA" id="ARBA00022741"/>
    </source>
</evidence>
<comment type="subcellular location">
    <subcellularLocation>
        <location evidence="1">Membrane</location>
        <topology evidence="1">Single-pass membrane protein</topology>
    </subcellularLocation>
</comment>
<keyword evidence="2" id="KW-0723">Serine/threonine-protein kinase</keyword>
<protein>
    <recommendedName>
        <fullName evidence="22">Protein kinase domain-containing protein</fullName>
    </recommendedName>
</protein>
<dbReference type="InterPro" id="IPR017441">
    <property type="entry name" value="Protein_kinase_ATP_BS"/>
</dbReference>
<evidence type="ECO:0000256" key="15">
    <source>
        <dbReference type="PROSITE-ProRule" id="PRU00076"/>
    </source>
</evidence>
<accession>A0A5N5LYI0</accession>
<keyword evidence="6 16" id="KW-0547">Nucleotide-binding</keyword>
<evidence type="ECO:0000259" key="19">
    <source>
        <dbReference type="PROSITE" id="PS50026"/>
    </source>
</evidence>
<dbReference type="PROSITE" id="PS00108">
    <property type="entry name" value="PROTEIN_KINASE_ST"/>
    <property type="match status" value="1"/>
</dbReference>
<evidence type="ECO:0000256" key="17">
    <source>
        <dbReference type="SAM" id="Phobius"/>
    </source>
</evidence>
<evidence type="ECO:0000256" key="9">
    <source>
        <dbReference type="ARBA" id="ARBA00022989"/>
    </source>
</evidence>
<sequence length="732" mass="80599">MVFCCSPQAGIEEGERKTRLSKVTKMSLQQESLVLFIAIITIFIAATSTTTRAQKFNSSNCKSSCGTGKRANVVPYPFGFSNGCPIILKCNQAAGDVRIGEFQVQNITPNGILINIPAECDRSIEKIRPLFGQNFRPSSNNSFLLQNCNSSNKSSSSCVISTSSLRRDLNLTNCGDKNHDLNCYSPVPGDSDTFDYHSMISTQCKSVFSSLVFGWESLVVSFQIERVKLEWWLSGHCADRHNLCSNNATCTQVKLWDRSFGFRCHCTDGFAGDGLAAGNGCRRVSKCNVSKYMSGRCGGTTRVAVLVGGLIAGALLMACLALLWYYVRRKSTSLRNQSSAKRLLCEAAGNSSVPFFQYKEIEKATNGFSEKQRLGTGAYGTVYAGKLHSDDLVAIKKLRHRDTNSIDQVMNEIKLLSSVSHPNLVRLLGCCIEEGEPILVYEFMPNGTLCQHLQHERGTGLPWTIRLTVATETAKAIAYLHSAMNPPIYHRDIKSSNILLDYNYRSKVADFGLSRLGMVESSHISTAPQGTPGYLDPQYHQYFHLSDKSDVYSFGVVLVEIITALKVVDFSRSCSEVNLAALAVDRIGRGCVDEIIDPYLDPNRDAWTLTSIHTVAELAFRCLAFHRDMRPTMMEVAEELEQIMLSAWIPTMYMASPSTSSCSSEYGSQKSLSVSIGSLAGIASGKLLPPQRTDSLTSLEETKDISLVSVQDTWLSEQSSPSKNSLLDNVVR</sequence>
<dbReference type="InterPro" id="IPR008271">
    <property type="entry name" value="Ser/Thr_kinase_AS"/>
</dbReference>
<feature type="transmembrane region" description="Helical" evidence="17">
    <location>
        <begin position="303"/>
        <end position="327"/>
    </location>
</feature>
<name>A0A5N5LYI0_9ROSI</name>
<organism evidence="20 21">
    <name type="scientific">Salix brachista</name>
    <dbReference type="NCBI Taxonomy" id="2182728"/>
    <lineage>
        <taxon>Eukaryota</taxon>
        <taxon>Viridiplantae</taxon>
        <taxon>Streptophyta</taxon>
        <taxon>Embryophyta</taxon>
        <taxon>Tracheophyta</taxon>
        <taxon>Spermatophyta</taxon>
        <taxon>Magnoliopsida</taxon>
        <taxon>eudicotyledons</taxon>
        <taxon>Gunneridae</taxon>
        <taxon>Pentapetalae</taxon>
        <taxon>rosids</taxon>
        <taxon>fabids</taxon>
        <taxon>Malpighiales</taxon>
        <taxon>Salicaceae</taxon>
        <taxon>Saliceae</taxon>
        <taxon>Salix</taxon>
    </lineage>
</organism>
<dbReference type="GO" id="GO:0005886">
    <property type="term" value="C:plasma membrane"/>
    <property type="evidence" value="ECO:0007669"/>
    <property type="project" value="UniProtKB-ARBA"/>
</dbReference>
<comment type="caution">
    <text evidence="20">The sequence shown here is derived from an EMBL/GenBank/DDBJ whole genome shotgun (WGS) entry which is preliminary data.</text>
</comment>
<gene>
    <name evidence="20" type="ORF">DKX38_011128</name>
</gene>
<dbReference type="GO" id="GO:0004674">
    <property type="term" value="F:protein serine/threonine kinase activity"/>
    <property type="evidence" value="ECO:0007669"/>
    <property type="project" value="UniProtKB-KW"/>
</dbReference>
<feature type="domain" description="Protein kinase" evidence="18">
    <location>
        <begin position="368"/>
        <end position="649"/>
    </location>
</feature>
<proteinExistence type="predicted"/>
<dbReference type="InterPro" id="IPR000719">
    <property type="entry name" value="Prot_kinase_dom"/>
</dbReference>
<evidence type="ECO:0000256" key="5">
    <source>
        <dbReference type="ARBA" id="ARBA00022729"/>
    </source>
</evidence>
<dbReference type="Gene3D" id="3.30.200.20">
    <property type="entry name" value="Phosphorylase Kinase, domain 1"/>
    <property type="match status" value="1"/>
</dbReference>
<evidence type="ECO:0000256" key="10">
    <source>
        <dbReference type="ARBA" id="ARBA00023136"/>
    </source>
</evidence>
<comment type="function">
    <text evidence="14">Serine/threonine-protein kinase that may function as a signaling receptor of extracellular matrix component.</text>
</comment>
<evidence type="ECO:0000313" key="21">
    <source>
        <dbReference type="Proteomes" id="UP000326939"/>
    </source>
</evidence>
<dbReference type="Pfam" id="PF00008">
    <property type="entry name" value="EGF"/>
    <property type="match status" value="1"/>
</dbReference>
<reference evidence="21" key="1">
    <citation type="journal article" date="2019" name="Gigascience">
        <title>De novo genome assembly of the endangered Acer yangbiense, a plant species with extremely small populations endemic to Yunnan Province, China.</title>
        <authorList>
            <person name="Yang J."/>
            <person name="Wariss H.M."/>
            <person name="Tao L."/>
            <person name="Zhang R."/>
            <person name="Yun Q."/>
            <person name="Hollingsworth P."/>
            <person name="Dao Z."/>
            <person name="Luo G."/>
            <person name="Guo H."/>
            <person name="Ma Y."/>
            <person name="Sun W."/>
        </authorList>
    </citation>
    <scope>NUCLEOTIDE SEQUENCE [LARGE SCALE GENOMIC DNA]</scope>
    <source>
        <strain evidence="21">cv. br00</strain>
    </source>
</reference>
<evidence type="ECO:0000256" key="13">
    <source>
        <dbReference type="ARBA" id="ARBA00047951"/>
    </source>
</evidence>
<dbReference type="Gene3D" id="1.10.510.10">
    <property type="entry name" value="Transferase(Phosphotransferase) domain 1"/>
    <property type="match status" value="1"/>
</dbReference>
<keyword evidence="11" id="KW-0325">Glycoprotein</keyword>
<keyword evidence="8 16" id="KW-0067">ATP-binding</keyword>
<dbReference type="Pfam" id="PF00069">
    <property type="entry name" value="Pkinase"/>
    <property type="match status" value="1"/>
</dbReference>
<evidence type="ECO:0000256" key="1">
    <source>
        <dbReference type="ARBA" id="ARBA00004167"/>
    </source>
</evidence>
<dbReference type="PROSITE" id="PS50026">
    <property type="entry name" value="EGF_3"/>
    <property type="match status" value="1"/>
</dbReference>
<evidence type="ECO:0000256" key="16">
    <source>
        <dbReference type="PROSITE-ProRule" id="PRU10141"/>
    </source>
</evidence>
<keyword evidence="3" id="KW-0808">Transferase</keyword>
<evidence type="ECO:0000256" key="4">
    <source>
        <dbReference type="ARBA" id="ARBA00022692"/>
    </source>
</evidence>
<keyword evidence="7" id="KW-0418">Kinase</keyword>
<feature type="domain" description="EGF-like" evidence="19">
    <location>
        <begin position="233"/>
        <end position="273"/>
    </location>
</feature>
<evidence type="ECO:0000256" key="8">
    <source>
        <dbReference type="ARBA" id="ARBA00022840"/>
    </source>
</evidence>
<comment type="caution">
    <text evidence="15">Lacks conserved residue(s) required for the propagation of feature annotation.</text>
</comment>
<dbReference type="SUPFAM" id="SSF56112">
    <property type="entry name" value="Protein kinase-like (PK-like)"/>
    <property type="match status" value="1"/>
</dbReference>
<evidence type="ECO:0000313" key="20">
    <source>
        <dbReference type="EMBL" id="KAB5547722.1"/>
    </source>
</evidence>
<evidence type="ECO:0000259" key="18">
    <source>
        <dbReference type="PROSITE" id="PS50011"/>
    </source>
</evidence>
<dbReference type="InterPro" id="IPR011009">
    <property type="entry name" value="Kinase-like_dom_sf"/>
</dbReference>
<dbReference type="SMART" id="SM00220">
    <property type="entry name" value="S_TKc"/>
    <property type="match status" value="1"/>
</dbReference>
<evidence type="ECO:0000256" key="14">
    <source>
        <dbReference type="ARBA" id="ARBA00056804"/>
    </source>
</evidence>
<feature type="transmembrane region" description="Helical" evidence="17">
    <location>
        <begin position="33"/>
        <end position="53"/>
    </location>
</feature>
<keyword evidence="9 17" id="KW-1133">Transmembrane helix</keyword>
<dbReference type="InterPro" id="IPR000742">
    <property type="entry name" value="EGF"/>
</dbReference>
<dbReference type="FunFam" id="1.10.510.10:FF:000161">
    <property type="entry name" value="Wall-associated receptor kinase-like 20"/>
    <property type="match status" value="1"/>
</dbReference>
<dbReference type="PROSITE" id="PS00107">
    <property type="entry name" value="PROTEIN_KINASE_ATP"/>
    <property type="match status" value="1"/>
</dbReference>
<keyword evidence="4 17" id="KW-0812">Transmembrane</keyword>
<dbReference type="Proteomes" id="UP000326939">
    <property type="component" value="Chromosome 7"/>
</dbReference>
<dbReference type="CDD" id="cd14066">
    <property type="entry name" value="STKc_IRAK"/>
    <property type="match status" value="1"/>
</dbReference>
<keyword evidence="15" id="KW-0245">EGF-like domain</keyword>
<comment type="catalytic activity">
    <reaction evidence="13">
        <text>L-threonyl-[protein] + ATP = O-phospho-L-threonyl-[protein] + ADP + H(+)</text>
        <dbReference type="Rhea" id="RHEA:46608"/>
        <dbReference type="Rhea" id="RHEA-COMP:11060"/>
        <dbReference type="Rhea" id="RHEA-COMP:11605"/>
        <dbReference type="ChEBI" id="CHEBI:15378"/>
        <dbReference type="ChEBI" id="CHEBI:30013"/>
        <dbReference type="ChEBI" id="CHEBI:30616"/>
        <dbReference type="ChEBI" id="CHEBI:61977"/>
        <dbReference type="ChEBI" id="CHEBI:456216"/>
    </reaction>
</comment>
<dbReference type="PROSITE" id="PS50011">
    <property type="entry name" value="PROTEIN_KINASE_DOM"/>
    <property type="match status" value="1"/>
</dbReference>
<dbReference type="AlphaFoldDB" id="A0A5N5LYI0"/>
<evidence type="ECO:0000256" key="3">
    <source>
        <dbReference type="ARBA" id="ARBA00022679"/>
    </source>
</evidence>
<dbReference type="SMART" id="SM00181">
    <property type="entry name" value="EGF"/>
    <property type="match status" value="1"/>
</dbReference>
<keyword evidence="21" id="KW-1185">Reference proteome</keyword>
<dbReference type="FunFam" id="3.30.200.20:FF:000481">
    <property type="entry name" value="Wall-associated receptor kinase-like 14"/>
    <property type="match status" value="1"/>
</dbReference>
<dbReference type="PANTHER" id="PTHR46008:SF62">
    <property type="entry name" value="PROTEIN KINASE DOMAIN-CONTAINING PROTEIN"/>
    <property type="match status" value="1"/>
</dbReference>
<keyword evidence="10 17" id="KW-0472">Membrane</keyword>
<dbReference type="EMBL" id="VDCV01000007">
    <property type="protein sequence ID" value="KAB5547722.1"/>
    <property type="molecule type" value="Genomic_DNA"/>
</dbReference>
<dbReference type="GO" id="GO:0005524">
    <property type="term" value="F:ATP binding"/>
    <property type="evidence" value="ECO:0007669"/>
    <property type="project" value="UniProtKB-UniRule"/>
</dbReference>
<comment type="catalytic activity">
    <reaction evidence="12">
        <text>L-seryl-[protein] + ATP = O-phospho-L-seryl-[protein] + ADP + H(+)</text>
        <dbReference type="Rhea" id="RHEA:17989"/>
        <dbReference type="Rhea" id="RHEA-COMP:9863"/>
        <dbReference type="Rhea" id="RHEA-COMP:11604"/>
        <dbReference type="ChEBI" id="CHEBI:15378"/>
        <dbReference type="ChEBI" id="CHEBI:29999"/>
        <dbReference type="ChEBI" id="CHEBI:30616"/>
        <dbReference type="ChEBI" id="CHEBI:83421"/>
        <dbReference type="ChEBI" id="CHEBI:456216"/>
    </reaction>
</comment>
<dbReference type="CDD" id="cd00053">
    <property type="entry name" value="EGF"/>
    <property type="match status" value="1"/>
</dbReference>
<evidence type="ECO:0000256" key="12">
    <source>
        <dbReference type="ARBA" id="ARBA00047558"/>
    </source>
</evidence>
<dbReference type="PANTHER" id="PTHR46008">
    <property type="entry name" value="LEAF RUST 10 DISEASE-RESISTANCE LOCUS RECEPTOR-LIKE PROTEIN KINASE-LIKE 1.4"/>
    <property type="match status" value="1"/>
</dbReference>
<evidence type="ECO:0000256" key="11">
    <source>
        <dbReference type="ARBA" id="ARBA00023180"/>
    </source>
</evidence>
<feature type="binding site" evidence="16">
    <location>
        <position position="397"/>
    </location>
    <ligand>
        <name>ATP</name>
        <dbReference type="ChEBI" id="CHEBI:30616"/>
    </ligand>
</feature>
<keyword evidence="5" id="KW-0732">Signal</keyword>
<evidence type="ECO:0000256" key="2">
    <source>
        <dbReference type="ARBA" id="ARBA00022527"/>
    </source>
</evidence>
<evidence type="ECO:0000256" key="7">
    <source>
        <dbReference type="ARBA" id="ARBA00022777"/>
    </source>
</evidence>
<evidence type="ECO:0008006" key="22">
    <source>
        <dbReference type="Google" id="ProtNLM"/>
    </source>
</evidence>
<dbReference type="Gene3D" id="2.10.25.10">
    <property type="entry name" value="Laminin"/>
    <property type="match status" value="1"/>
</dbReference>